<feature type="transmembrane region" description="Helical" evidence="6">
    <location>
        <begin position="217"/>
        <end position="242"/>
    </location>
</feature>
<comment type="subcellular location">
    <subcellularLocation>
        <location evidence="1">Cell membrane</location>
        <topology evidence="1">Multi-pass membrane protein</topology>
    </subcellularLocation>
</comment>
<protein>
    <submittedName>
        <fullName evidence="7">UbiA prenyltransferase</fullName>
    </submittedName>
</protein>
<feature type="transmembrane region" description="Helical" evidence="6">
    <location>
        <begin position="248"/>
        <end position="267"/>
    </location>
</feature>
<keyword evidence="2 7" id="KW-0808">Transferase</keyword>
<evidence type="ECO:0000256" key="2">
    <source>
        <dbReference type="ARBA" id="ARBA00022679"/>
    </source>
</evidence>
<dbReference type="CDD" id="cd13962">
    <property type="entry name" value="PT_UbiA_UBIAD1"/>
    <property type="match status" value="1"/>
</dbReference>
<keyword evidence="8" id="KW-1185">Reference proteome</keyword>
<feature type="transmembrane region" description="Helical" evidence="6">
    <location>
        <begin position="15"/>
        <end position="33"/>
    </location>
</feature>
<proteinExistence type="predicted"/>
<dbReference type="Pfam" id="PF01040">
    <property type="entry name" value="UbiA"/>
    <property type="match status" value="1"/>
</dbReference>
<evidence type="ECO:0000256" key="4">
    <source>
        <dbReference type="ARBA" id="ARBA00022989"/>
    </source>
</evidence>
<feature type="transmembrane region" description="Helical" evidence="6">
    <location>
        <begin position="279"/>
        <end position="300"/>
    </location>
</feature>
<dbReference type="Proteomes" id="UP000094707">
    <property type="component" value="Chromosome I"/>
</dbReference>
<dbReference type="GO" id="GO:0009234">
    <property type="term" value="P:menaquinone biosynthetic process"/>
    <property type="evidence" value="ECO:0007669"/>
    <property type="project" value="TreeGrafter"/>
</dbReference>
<keyword evidence="4 6" id="KW-1133">Transmembrane helix</keyword>
<feature type="transmembrane region" description="Helical" evidence="6">
    <location>
        <begin position="119"/>
        <end position="135"/>
    </location>
</feature>
<reference evidence="7 8" key="1">
    <citation type="submission" date="2016-08" db="EMBL/GenBank/DDBJ databases">
        <authorList>
            <person name="Seilhamer J.J."/>
        </authorList>
    </citation>
    <scope>NUCLEOTIDE SEQUENCE [LARGE SCALE GENOMIC DNA]</scope>
    <source>
        <strain evidence="7">Buetzberg</strain>
    </source>
</reference>
<dbReference type="InterPro" id="IPR026046">
    <property type="entry name" value="UBIAD1"/>
</dbReference>
<dbReference type="EMBL" id="LT607756">
    <property type="protein sequence ID" value="SCG85729.1"/>
    <property type="molecule type" value="Genomic_DNA"/>
</dbReference>
<name>A0A1D3L2J2_9EURY</name>
<dbReference type="GO" id="GO:0005886">
    <property type="term" value="C:plasma membrane"/>
    <property type="evidence" value="ECO:0007669"/>
    <property type="project" value="UniProtKB-SubCell"/>
</dbReference>
<accession>A0A1D3L2J2</accession>
<keyword evidence="5 6" id="KW-0472">Membrane</keyword>
<dbReference type="PATRIC" id="fig|129848.4.peg.1183"/>
<keyword evidence="3 6" id="KW-0812">Transmembrane</keyword>
<evidence type="ECO:0000256" key="5">
    <source>
        <dbReference type="ARBA" id="ARBA00023136"/>
    </source>
</evidence>
<dbReference type="GO" id="GO:0004659">
    <property type="term" value="F:prenyltransferase activity"/>
    <property type="evidence" value="ECO:0007669"/>
    <property type="project" value="InterPro"/>
</dbReference>
<dbReference type="PANTHER" id="PTHR13929">
    <property type="entry name" value="1,4-DIHYDROXY-2-NAPHTHOATE OCTAPRENYLTRANSFERASE"/>
    <property type="match status" value="1"/>
</dbReference>
<evidence type="ECO:0000256" key="6">
    <source>
        <dbReference type="SAM" id="Phobius"/>
    </source>
</evidence>
<dbReference type="KEGG" id="mcub:MCBB_1171"/>
<feature type="transmembrane region" description="Helical" evidence="6">
    <location>
        <begin position="173"/>
        <end position="196"/>
    </location>
</feature>
<sequence>MNTLLNIIKLGRPQFLVGGFLLFCNGVLLSLLFNAEFLLSKFILGYPILFLAHLSVHYSNDYFDFEADAFGDPTAISGGSGILVLNPELRTFSKWFSLLLMMMSLIFAAAFTIVFSYTVWFFLFVLFGNLLAWFYSAPPVKLVYRRLGEISTALTGFILPGMGYFTFKGTLDLPFLIFALPLVFLQLFFISSVEMPDMESDRLGGKKTLVVSRGREFGFKLILLSAILVTLSFLLISFTGLYPSTMDFRVLTLISLIPMALGVVEVVKKPLDMKSATKFSSLNVASLFLVAILMDIYFYLLI</sequence>
<feature type="transmembrane region" description="Helical" evidence="6">
    <location>
        <begin position="95"/>
        <end position="113"/>
    </location>
</feature>
<dbReference type="InterPro" id="IPR000537">
    <property type="entry name" value="UbiA_prenyltransferase"/>
</dbReference>
<dbReference type="PANTHER" id="PTHR13929:SF0">
    <property type="entry name" value="UBIA PRENYLTRANSFERASE DOMAIN-CONTAINING PROTEIN 1"/>
    <property type="match status" value="1"/>
</dbReference>
<organism evidence="7 8">
    <name type="scientific">Methanobacterium congolense</name>
    <dbReference type="NCBI Taxonomy" id="118062"/>
    <lineage>
        <taxon>Archaea</taxon>
        <taxon>Methanobacteriati</taxon>
        <taxon>Methanobacteriota</taxon>
        <taxon>Methanomada group</taxon>
        <taxon>Methanobacteria</taxon>
        <taxon>Methanobacteriales</taxon>
        <taxon>Methanobacteriaceae</taxon>
        <taxon>Methanobacterium</taxon>
    </lineage>
</organism>
<evidence type="ECO:0000313" key="8">
    <source>
        <dbReference type="Proteomes" id="UP000094707"/>
    </source>
</evidence>
<dbReference type="STRING" id="118062.MCBB_1171"/>
<evidence type="ECO:0000256" key="3">
    <source>
        <dbReference type="ARBA" id="ARBA00022692"/>
    </source>
</evidence>
<evidence type="ECO:0000313" key="7">
    <source>
        <dbReference type="EMBL" id="SCG85729.1"/>
    </source>
</evidence>
<gene>
    <name evidence="7" type="ORF">MCBB_1171</name>
</gene>
<dbReference type="GO" id="GO:0042371">
    <property type="term" value="P:vitamin K biosynthetic process"/>
    <property type="evidence" value="ECO:0007669"/>
    <property type="project" value="TreeGrafter"/>
</dbReference>
<evidence type="ECO:0000256" key="1">
    <source>
        <dbReference type="ARBA" id="ARBA00004651"/>
    </source>
</evidence>
<dbReference type="AlphaFoldDB" id="A0A1D3L2J2"/>